<keyword evidence="2" id="KW-1185">Reference proteome</keyword>
<gene>
    <name evidence="1" type="ORF">GMARGA_LOCUS189</name>
</gene>
<reference evidence="1 2" key="1">
    <citation type="submission" date="2021-06" db="EMBL/GenBank/DDBJ databases">
        <authorList>
            <person name="Kallberg Y."/>
            <person name="Tangrot J."/>
            <person name="Rosling A."/>
        </authorList>
    </citation>
    <scope>NUCLEOTIDE SEQUENCE [LARGE SCALE GENOMIC DNA]</scope>
    <source>
        <strain evidence="1 2">120-4 pot B 10/14</strain>
    </source>
</reference>
<organism evidence="1 2">
    <name type="scientific">Gigaspora margarita</name>
    <dbReference type="NCBI Taxonomy" id="4874"/>
    <lineage>
        <taxon>Eukaryota</taxon>
        <taxon>Fungi</taxon>
        <taxon>Fungi incertae sedis</taxon>
        <taxon>Mucoromycota</taxon>
        <taxon>Glomeromycotina</taxon>
        <taxon>Glomeromycetes</taxon>
        <taxon>Diversisporales</taxon>
        <taxon>Gigasporaceae</taxon>
        <taxon>Gigaspora</taxon>
    </lineage>
</organism>
<sequence>MSCELDGYACVPVEMRVEREHGYQRSYPLQGEQTAHESDLTLPIQDILIAQIEIIPRTKTNDEFGDSKRYDCFNCGPSINRDYNGGKSIFIKYLVSSQGEARVPQTC</sequence>
<comment type="caution">
    <text evidence="1">The sequence shown here is derived from an EMBL/GenBank/DDBJ whole genome shotgun (WGS) entry which is preliminary data.</text>
</comment>
<accession>A0ABM8VVR3</accession>
<evidence type="ECO:0000313" key="2">
    <source>
        <dbReference type="Proteomes" id="UP000789901"/>
    </source>
</evidence>
<dbReference type="EMBL" id="CAJVQB010000020">
    <property type="protein sequence ID" value="CAG8458658.1"/>
    <property type="molecule type" value="Genomic_DNA"/>
</dbReference>
<proteinExistence type="predicted"/>
<name>A0ABM8VVR3_GIGMA</name>
<evidence type="ECO:0000313" key="1">
    <source>
        <dbReference type="EMBL" id="CAG8458658.1"/>
    </source>
</evidence>
<dbReference type="Proteomes" id="UP000789901">
    <property type="component" value="Unassembled WGS sequence"/>
</dbReference>
<protein>
    <submittedName>
        <fullName evidence="1">12481_t:CDS:1</fullName>
    </submittedName>
</protein>